<dbReference type="AlphaFoldDB" id="C0ZGL5"/>
<evidence type="ECO:0000313" key="1">
    <source>
        <dbReference type="EMBL" id="BAH44924.1"/>
    </source>
</evidence>
<sequence length="35" mass="4232">MISFIIKRTDEGKKRERLEMDEKIDETSHSIHVCR</sequence>
<dbReference type="HOGENOM" id="CLU_3363696_0_0_9"/>
<protein>
    <submittedName>
        <fullName evidence="1">Uncharacterized protein</fullName>
    </submittedName>
</protein>
<dbReference type="KEGG" id="bbe:BBR47_39470"/>
<dbReference type="EMBL" id="AP008955">
    <property type="protein sequence ID" value="BAH44924.1"/>
    <property type="molecule type" value="Genomic_DNA"/>
</dbReference>
<evidence type="ECO:0000313" key="2">
    <source>
        <dbReference type="Proteomes" id="UP000001877"/>
    </source>
</evidence>
<name>C0ZGL5_BREBN</name>
<proteinExistence type="predicted"/>
<dbReference type="Proteomes" id="UP000001877">
    <property type="component" value="Chromosome"/>
</dbReference>
<accession>C0ZGL5</accession>
<keyword evidence="2" id="KW-1185">Reference proteome</keyword>
<organism evidence="1 2">
    <name type="scientific">Brevibacillus brevis (strain 47 / JCM 6285 / NBRC 100599)</name>
    <dbReference type="NCBI Taxonomy" id="358681"/>
    <lineage>
        <taxon>Bacteria</taxon>
        <taxon>Bacillati</taxon>
        <taxon>Bacillota</taxon>
        <taxon>Bacilli</taxon>
        <taxon>Bacillales</taxon>
        <taxon>Paenibacillaceae</taxon>
        <taxon>Brevibacillus</taxon>
    </lineage>
</organism>
<gene>
    <name evidence="1" type="ordered locus">BBR47_39470</name>
</gene>
<reference evidence="1 2" key="1">
    <citation type="submission" date="2005-03" db="EMBL/GenBank/DDBJ databases">
        <title>Brevibacillus brevis strain 47, complete genome.</title>
        <authorList>
            <person name="Hosoyama A."/>
            <person name="Yamada R."/>
            <person name="Hongo Y."/>
            <person name="Terui Y."/>
            <person name="Ankai A."/>
            <person name="Masuyama W."/>
            <person name="Sekiguchi M."/>
            <person name="Takeda T."/>
            <person name="Asano K."/>
            <person name="Ohji S."/>
            <person name="Ichikawa N."/>
            <person name="Narita S."/>
            <person name="Aoki N."/>
            <person name="Miura H."/>
            <person name="Matsushita S."/>
            <person name="Sekigawa T."/>
            <person name="Yamagata H."/>
            <person name="Yoshikawa H."/>
            <person name="Udaka S."/>
            <person name="Tanikawa S."/>
            <person name="Fujita N."/>
        </authorList>
    </citation>
    <scope>NUCLEOTIDE SEQUENCE [LARGE SCALE GENOMIC DNA]</scope>
    <source>
        <strain evidence="2">47 / JCM 6285 / NBRC 100599</strain>
    </source>
</reference>